<keyword evidence="4 10" id="KW-1003">Cell membrane</keyword>
<feature type="compositionally biased region" description="Low complexity" evidence="11">
    <location>
        <begin position="129"/>
        <end position="145"/>
    </location>
</feature>
<evidence type="ECO:0000256" key="4">
    <source>
        <dbReference type="ARBA" id="ARBA00022475"/>
    </source>
</evidence>
<sequence>MQSSILETLLQIVHVFVCLVLMFVVLLQQGRGGGMGAAFGGGAAAQVFGGRGAGNILTRATSICAAIFMLTSVSLAYLSSSGDRSLRAKAASEDRKRSERGTARSKEDKPAAPKEEAPPAGGPTGASGPGDHAPAAPASSSSSPQ</sequence>
<evidence type="ECO:0000256" key="1">
    <source>
        <dbReference type="ARBA" id="ARBA00004651"/>
    </source>
</evidence>
<comment type="caution">
    <text evidence="10">Lacks conserved residue(s) required for the propagation of feature annotation.</text>
</comment>
<dbReference type="Proteomes" id="UP001374803">
    <property type="component" value="Chromosome"/>
</dbReference>
<keyword evidence="5 10" id="KW-0812">Transmembrane</keyword>
<keyword evidence="9 10" id="KW-0472">Membrane</keyword>
<evidence type="ECO:0000256" key="7">
    <source>
        <dbReference type="ARBA" id="ARBA00022989"/>
    </source>
</evidence>
<dbReference type="PANTHER" id="PTHR34182:SF1">
    <property type="entry name" value="PROTEIN-EXPORT MEMBRANE PROTEIN SECG"/>
    <property type="match status" value="1"/>
</dbReference>
<dbReference type="PANTHER" id="PTHR34182">
    <property type="entry name" value="PROTEIN-EXPORT MEMBRANE PROTEIN SECG"/>
    <property type="match status" value="1"/>
</dbReference>
<dbReference type="InterPro" id="IPR004692">
    <property type="entry name" value="SecG"/>
</dbReference>
<proteinExistence type="inferred from homology"/>
<keyword evidence="8 10" id="KW-0811">Translocation</keyword>
<evidence type="ECO:0000313" key="13">
    <source>
        <dbReference type="Proteomes" id="UP001374803"/>
    </source>
</evidence>
<evidence type="ECO:0000256" key="5">
    <source>
        <dbReference type="ARBA" id="ARBA00022692"/>
    </source>
</evidence>
<dbReference type="EMBL" id="CP089983">
    <property type="protein sequence ID" value="WXB08166.1"/>
    <property type="molecule type" value="Genomic_DNA"/>
</dbReference>
<keyword evidence="6 10" id="KW-0653">Protein transport</keyword>
<keyword evidence="3 10" id="KW-0813">Transport</keyword>
<comment type="similarity">
    <text evidence="2 10">Belongs to the SecG family.</text>
</comment>
<evidence type="ECO:0000256" key="2">
    <source>
        <dbReference type="ARBA" id="ARBA00008445"/>
    </source>
</evidence>
<feature type="compositionally biased region" description="Basic and acidic residues" evidence="11">
    <location>
        <begin position="84"/>
        <end position="117"/>
    </location>
</feature>
<dbReference type="RefSeq" id="WP_394837841.1">
    <property type="nucleotide sequence ID" value="NZ_CP089929.1"/>
</dbReference>
<reference evidence="12" key="1">
    <citation type="submission" date="2021-12" db="EMBL/GenBank/DDBJ databases">
        <title>Discovery of the Pendulisporaceae a myxobacterial family with distinct sporulation behavior and unique specialized metabolism.</title>
        <authorList>
            <person name="Garcia R."/>
            <person name="Popoff A."/>
            <person name="Bader C.D."/>
            <person name="Loehr J."/>
            <person name="Walesch S."/>
            <person name="Walt C."/>
            <person name="Boldt J."/>
            <person name="Bunk B."/>
            <person name="Haeckl F.J.F.P.J."/>
            <person name="Gunesch A.P."/>
            <person name="Birkelbach J."/>
            <person name="Nuebel U."/>
            <person name="Pietschmann T."/>
            <person name="Bach T."/>
            <person name="Mueller R."/>
        </authorList>
    </citation>
    <scope>NUCLEOTIDE SEQUENCE</scope>
    <source>
        <strain evidence="12">MSr11367</strain>
    </source>
</reference>
<evidence type="ECO:0000313" key="12">
    <source>
        <dbReference type="EMBL" id="WXB08166.1"/>
    </source>
</evidence>
<keyword evidence="7 10" id="KW-1133">Transmembrane helix</keyword>
<feature type="region of interest" description="Disordered" evidence="11">
    <location>
        <begin position="80"/>
        <end position="145"/>
    </location>
</feature>
<evidence type="ECO:0000256" key="6">
    <source>
        <dbReference type="ARBA" id="ARBA00022927"/>
    </source>
</evidence>
<organism evidence="12 13">
    <name type="scientific">Pendulispora rubella</name>
    <dbReference type="NCBI Taxonomy" id="2741070"/>
    <lineage>
        <taxon>Bacteria</taxon>
        <taxon>Pseudomonadati</taxon>
        <taxon>Myxococcota</taxon>
        <taxon>Myxococcia</taxon>
        <taxon>Myxococcales</taxon>
        <taxon>Sorangiineae</taxon>
        <taxon>Pendulisporaceae</taxon>
        <taxon>Pendulispora</taxon>
    </lineage>
</organism>
<evidence type="ECO:0000256" key="10">
    <source>
        <dbReference type="RuleBase" id="RU365087"/>
    </source>
</evidence>
<feature type="transmembrane region" description="Helical" evidence="10">
    <location>
        <begin position="55"/>
        <end position="78"/>
    </location>
</feature>
<keyword evidence="13" id="KW-1185">Reference proteome</keyword>
<evidence type="ECO:0000256" key="3">
    <source>
        <dbReference type="ARBA" id="ARBA00022448"/>
    </source>
</evidence>
<evidence type="ECO:0000256" key="8">
    <source>
        <dbReference type="ARBA" id="ARBA00023010"/>
    </source>
</evidence>
<protein>
    <recommendedName>
        <fullName evidence="10">Protein-export membrane protein SecG</fullName>
    </recommendedName>
</protein>
<name>A0ABZ2LB59_9BACT</name>
<accession>A0ABZ2LB59</accession>
<dbReference type="Pfam" id="PF03840">
    <property type="entry name" value="SecG"/>
    <property type="match status" value="1"/>
</dbReference>
<gene>
    <name evidence="12" type="primary">secG</name>
    <name evidence="12" type="ORF">LVJ94_13095</name>
</gene>
<comment type="subcellular location">
    <subcellularLocation>
        <location evidence="1 10">Cell membrane</location>
        <topology evidence="1 10">Multi-pass membrane protein</topology>
    </subcellularLocation>
</comment>
<evidence type="ECO:0000256" key="11">
    <source>
        <dbReference type="SAM" id="MobiDB-lite"/>
    </source>
</evidence>
<dbReference type="NCBIfam" id="TIGR00810">
    <property type="entry name" value="secG"/>
    <property type="match status" value="1"/>
</dbReference>
<comment type="function">
    <text evidence="10">Involved in protein export. Participates in an early event of protein translocation.</text>
</comment>
<evidence type="ECO:0000256" key="9">
    <source>
        <dbReference type="ARBA" id="ARBA00023136"/>
    </source>
</evidence>
<dbReference type="PRINTS" id="PR01651">
    <property type="entry name" value="SECGEXPORT"/>
</dbReference>